<name>A0ABV2SDL5_9GAMM</name>
<accession>A0ABV2SDL5</accession>
<keyword evidence="3" id="KW-1185">Reference proteome</keyword>
<dbReference type="Gene3D" id="3.40.250.10">
    <property type="entry name" value="Rhodanese-like domain"/>
    <property type="match status" value="1"/>
</dbReference>
<dbReference type="Proteomes" id="UP001549366">
    <property type="component" value="Unassembled WGS sequence"/>
</dbReference>
<evidence type="ECO:0000313" key="2">
    <source>
        <dbReference type="EMBL" id="MET4755859.1"/>
    </source>
</evidence>
<protein>
    <submittedName>
        <fullName evidence="2">Rhodanese-related sulfurtransferase</fullName>
    </submittedName>
</protein>
<gene>
    <name evidence="2" type="ORF">V5J35_001051</name>
</gene>
<dbReference type="Pfam" id="PF00581">
    <property type="entry name" value="Rhodanese"/>
    <property type="match status" value="1"/>
</dbReference>
<dbReference type="SMART" id="SM00450">
    <property type="entry name" value="RHOD"/>
    <property type="match status" value="1"/>
</dbReference>
<dbReference type="InterPro" id="IPR050229">
    <property type="entry name" value="GlpE_sulfurtransferase"/>
</dbReference>
<dbReference type="PROSITE" id="PS50206">
    <property type="entry name" value="RHODANESE_3"/>
    <property type="match status" value="1"/>
</dbReference>
<dbReference type="InterPro" id="IPR036873">
    <property type="entry name" value="Rhodanese-like_dom_sf"/>
</dbReference>
<dbReference type="EMBL" id="JBEWTB010000002">
    <property type="protein sequence ID" value="MET4755859.1"/>
    <property type="molecule type" value="Genomic_DNA"/>
</dbReference>
<dbReference type="InterPro" id="IPR001763">
    <property type="entry name" value="Rhodanese-like_dom"/>
</dbReference>
<feature type="domain" description="Rhodanese" evidence="1">
    <location>
        <begin position="72"/>
        <end position="162"/>
    </location>
</feature>
<dbReference type="PANTHER" id="PTHR43031">
    <property type="entry name" value="FAD-DEPENDENT OXIDOREDUCTASE"/>
    <property type="match status" value="1"/>
</dbReference>
<dbReference type="CDD" id="cd00158">
    <property type="entry name" value="RHOD"/>
    <property type="match status" value="1"/>
</dbReference>
<evidence type="ECO:0000259" key="1">
    <source>
        <dbReference type="PROSITE" id="PS50206"/>
    </source>
</evidence>
<organism evidence="2 3">
    <name type="scientific">Endozoicomonas lisbonensis</name>
    <dbReference type="NCBI Taxonomy" id="3120522"/>
    <lineage>
        <taxon>Bacteria</taxon>
        <taxon>Pseudomonadati</taxon>
        <taxon>Pseudomonadota</taxon>
        <taxon>Gammaproteobacteria</taxon>
        <taxon>Oceanospirillales</taxon>
        <taxon>Endozoicomonadaceae</taxon>
        <taxon>Endozoicomonas</taxon>
    </lineage>
</organism>
<reference evidence="2 3" key="1">
    <citation type="submission" date="2024-06" db="EMBL/GenBank/DDBJ databases">
        <title>Genomic Encyclopedia of Type Strains, Phase V (KMG-V): Genome sequencing to study the core and pangenomes of soil and plant-associated prokaryotes.</title>
        <authorList>
            <person name="Whitman W."/>
        </authorList>
    </citation>
    <scope>NUCLEOTIDE SEQUENCE [LARGE SCALE GENOMIC DNA]</scope>
    <source>
        <strain evidence="2 3">NE40</strain>
    </source>
</reference>
<dbReference type="RefSeq" id="WP_354010238.1">
    <property type="nucleotide sequence ID" value="NZ_JBEWTA010000001.1"/>
</dbReference>
<dbReference type="SUPFAM" id="SSF52821">
    <property type="entry name" value="Rhodanese/Cell cycle control phosphatase"/>
    <property type="match status" value="1"/>
</dbReference>
<evidence type="ECO:0000313" key="3">
    <source>
        <dbReference type="Proteomes" id="UP001549366"/>
    </source>
</evidence>
<proteinExistence type="predicted"/>
<dbReference type="PANTHER" id="PTHR43031:SF16">
    <property type="entry name" value="OXIDOREDUCTASE"/>
    <property type="match status" value="1"/>
</dbReference>
<comment type="caution">
    <text evidence="2">The sequence shown here is derived from an EMBL/GenBank/DDBJ whole genome shotgun (WGS) entry which is preliminary data.</text>
</comment>
<sequence length="165" mass="18664">MADPQLPSILLSPYYLSLSGNPTMLFSKLHQYWLLTVILLSGHLFAGEMDQARAYDKHYPEIKYTELRKSIDAGEVFIIDVNSEQTFKKGHLPTAVSMVDEKKLEERMPYNKDYPVIVYCGGPQCTAWHKAADFAAARGYTSVRHYKGGLKDWQAQGDRLSTASN</sequence>